<protein>
    <submittedName>
        <fullName evidence="2">Uncharacterized protein</fullName>
    </submittedName>
</protein>
<gene>
    <name evidence="2" type="ORF">NIE36_20145</name>
    <name evidence="1" type="ORF">OSB80_20205</name>
</gene>
<reference evidence="2" key="1">
    <citation type="submission" date="2022-06" db="EMBL/GenBank/DDBJ databases">
        <title>PHB producers.</title>
        <authorList>
            <person name="Besaury L."/>
        </authorList>
    </citation>
    <scope>NUCLEOTIDE SEQUENCE</scope>
    <source>
        <strain evidence="2 3">SEWS6</strain>
    </source>
</reference>
<dbReference type="Proteomes" id="UP001242288">
    <property type="component" value="Unassembled WGS sequence"/>
</dbReference>
<evidence type="ECO:0000313" key="2">
    <source>
        <dbReference type="EMBL" id="MDQ6409512.1"/>
    </source>
</evidence>
<accession>A0AAP5BFG6</accession>
<dbReference type="Proteomes" id="UP001209412">
    <property type="component" value="Unassembled WGS sequence"/>
</dbReference>
<evidence type="ECO:0000313" key="4">
    <source>
        <dbReference type="Proteomes" id="UP001242288"/>
    </source>
</evidence>
<sequence length="101" mass="11267">MRRKAVDNFDLQRWRALSAAEALSAIADYAKIDASFRPLKSAMSTRWHATVGDLHFEFLCTGPKFWDTRNKAGGCGAVDLAMHLLSIDFKHAVAMLRTKGL</sequence>
<organism evidence="2 4">
    <name type="scientific">Paraburkholderia madseniana</name>
    <dbReference type="NCBI Taxonomy" id="2599607"/>
    <lineage>
        <taxon>Bacteria</taxon>
        <taxon>Pseudomonadati</taxon>
        <taxon>Pseudomonadota</taxon>
        <taxon>Betaproteobacteria</taxon>
        <taxon>Burkholderiales</taxon>
        <taxon>Burkholderiaceae</taxon>
        <taxon>Paraburkholderia</taxon>
    </lineage>
</organism>
<proteinExistence type="predicted"/>
<dbReference type="RefSeq" id="WP_266258961.1">
    <property type="nucleotide sequence ID" value="NZ_JAMXWF010000016.1"/>
</dbReference>
<dbReference type="EMBL" id="JAMXWF010000016">
    <property type="protein sequence ID" value="MDQ6409512.1"/>
    <property type="molecule type" value="Genomic_DNA"/>
</dbReference>
<evidence type="ECO:0000313" key="1">
    <source>
        <dbReference type="EMBL" id="MCX4147690.1"/>
    </source>
</evidence>
<dbReference type="EMBL" id="JAPKHW010000016">
    <property type="protein sequence ID" value="MCX4147690.1"/>
    <property type="molecule type" value="Genomic_DNA"/>
</dbReference>
<dbReference type="AlphaFoldDB" id="A0AAP5BFG6"/>
<keyword evidence="3" id="KW-1185">Reference proteome</keyword>
<evidence type="ECO:0000313" key="3">
    <source>
        <dbReference type="Proteomes" id="UP001209412"/>
    </source>
</evidence>
<name>A0AAP5BFG6_9BURK</name>
<comment type="caution">
    <text evidence="2">The sequence shown here is derived from an EMBL/GenBank/DDBJ whole genome shotgun (WGS) entry which is preliminary data.</text>
</comment>